<dbReference type="EMBL" id="JH795865">
    <property type="protein sequence ID" value="EJU01029.1"/>
    <property type="molecule type" value="Genomic_DNA"/>
</dbReference>
<evidence type="ECO:0000313" key="3">
    <source>
        <dbReference type="Proteomes" id="UP000030653"/>
    </source>
</evidence>
<keyword evidence="3" id="KW-1185">Reference proteome</keyword>
<name>M5FX67_DACPD</name>
<sequence>MAPTSSSRDPYAPRTGCPVCTIVALSRSPPTQVPSVNPDSSSPLLSSPDPSSVAAGPSVPRPVYVTPSGGEVVYVDKDVTVFVEKKDPVSSKGHLIVVFNAHITSLYHLTPTSIPLLQRALNLCPHLLAQHFPPTPQASSPQPSPSPAEQIHIGLISPPCTDSILPGFHLHLHAYIGCADRLPWVSLRTLAFGPLGWYPLEDLIGEIWESTSNNRVKTGYEKARPIAQVPKAGTRVGLPDGRELVDSTSRESKTRSLRVDSGRQD</sequence>
<dbReference type="Proteomes" id="UP000030653">
    <property type="component" value="Unassembled WGS sequence"/>
</dbReference>
<feature type="compositionally biased region" description="Basic and acidic residues" evidence="1">
    <location>
        <begin position="240"/>
        <end position="265"/>
    </location>
</feature>
<dbReference type="Pfam" id="PF11969">
    <property type="entry name" value="DcpS_C"/>
    <property type="match status" value="1"/>
</dbReference>
<feature type="compositionally biased region" description="Low complexity" evidence="1">
    <location>
        <begin position="33"/>
        <end position="52"/>
    </location>
</feature>
<dbReference type="Gene3D" id="3.30.428.10">
    <property type="entry name" value="HIT-like"/>
    <property type="match status" value="1"/>
</dbReference>
<gene>
    <name evidence="2" type="ORF">DACRYDRAFT_22843</name>
</gene>
<protein>
    <recommendedName>
        <fullName evidence="4">HIT domain-containing protein</fullName>
    </recommendedName>
</protein>
<accession>M5FX67</accession>
<evidence type="ECO:0000256" key="1">
    <source>
        <dbReference type="SAM" id="MobiDB-lite"/>
    </source>
</evidence>
<dbReference type="STRING" id="1858805.M5FX67"/>
<dbReference type="RefSeq" id="XP_040627926.1">
    <property type="nucleotide sequence ID" value="XM_040772977.1"/>
</dbReference>
<dbReference type="InterPro" id="IPR036265">
    <property type="entry name" value="HIT-like_sf"/>
</dbReference>
<reference evidence="2 3" key="1">
    <citation type="journal article" date="2012" name="Science">
        <title>The Paleozoic origin of enzymatic lignin decomposition reconstructed from 31 fungal genomes.</title>
        <authorList>
            <person name="Floudas D."/>
            <person name="Binder M."/>
            <person name="Riley R."/>
            <person name="Barry K."/>
            <person name="Blanchette R.A."/>
            <person name="Henrissat B."/>
            <person name="Martinez A.T."/>
            <person name="Otillar R."/>
            <person name="Spatafora J.W."/>
            <person name="Yadav J.S."/>
            <person name="Aerts A."/>
            <person name="Benoit I."/>
            <person name="Boyd A."/>
            <person name="Carlson A."/>
            <person name="Copeland A."/>
            <person name="Coutinho P.M."/>
            <person name="de Vries R.P."/>
            <person name="Ferreira P."/>
            <person name="Findley K."/>
            <person name="Foster B."/>
            <person name="Gaskell J."/>
            <person name="Glotzer D."/>
            <person name="Gorecki P."/>
            <person name="Heitman J."/>
            <person name="Hesse C."/>
            <person name="Hori C."/>
            <person name="Igarashi K."/>
            <person name="Jurgens J.A."/>
            <person name="Kallen N."/>
            <person name="Kersten P."/>
            <person name="Kohler A."/>
            <person name="Kuees U."/>
            <person name="Kumar T.K.A."/>
            <person name="Kuo A."/>
            <person name="LaButti K."/>
            <person name="Larrondo L.F."/>
            <person name="Lindquist E."/>
            <person name="Ling A."/>
            <person name="Lombard V."/>
            <person name="Lucas S."/>
            <person name="Lundell T."/>
            <person name="Martin R."/>
            <person name="McLaughlin D.J."/>
            <person name="Morgenstern I."/>
            <person name="Morin E."/>
            <person name="Murat C."/>
            <person name="Nagy L.G."/>
            <person name="Nolan M."/>
            <person name="Ohm R.A."/>
            <person name="Patyshakuliyeva A."/>
            <person name="Rokas A."/>
            <person name="Ruiz-Duenas F.J."/>
            <person name="Sabat G."/>
            <person name="Salamov A."/>
            <person name="Samejima M."/>
            <person name="Schmutz J."/>
            <person name="Slot J.C."/>
            <person name="St John F."/>
            <person name="Stenlid J."/>
            <person name="Sun H."/>
            <person name="Sun S."/>
            <person name="Syed K."/>
            <person name="Tsang A."/>
            <person name="Wiebenga A."/>
            <person name="Young D."/>
            <person name="Pisabarro A."/>
            <person name="Eastwood D.C."/>
            <person name="Martin F."/>
            <person name="Cullen D."/>
            <person name="Grigoriev I.V."/>
            <person name="Hibbett D.S."/>
        </authorList>
    </citation>
    <scope>NUCLEOTIDE SEQUENCE [LARGE SCALE GENOMIC DNA]</scope>
    <source>
        <strain evidence="2 3">DJM-731 SS1</strain>
    </source>
</reference>
<dbReference type="OrthoDB" id="3361363at2759"/>
<evidence type="ECO:0000313" key="2">
    <source>
        <dbReference type="EMBL" id="EJU01029.1"/>
    </source>
</evidence>
<dbReference type="AlphaFoldDB" id="M5FX67"/>
<organism evidence="2 3">
    <name type="scientific">Dacryopinax primogenitus (strain DJM 731)</name>
    <name type="common">Brown rot fungus</name>
    <dbReference type="NCBI Taxonomy" id="1858805"/>
    <lineage>
        <taxon>Eukaryota</taxon>
        <taxon>Fungi</taxon>
        <taxon>Dikarya</taxon>
        <taxon>Basidiomycota</taxon>
        <taxon>Agaricomycotina</taxon>
        <taxon>Dacrymycetes</taxon>
        <taxon>Dacrymycetales</taxon>
        <taxon>Dacrymycetaceae</taxon>
        <taxon>Dacryopinax</taxon>
    </lineage>
</organism>
<feature type="region of interest" description="Disordered" evidence="1">
    <location>
        <begin position="132"/>
        <end position="152"/>
    </location>
</feature>
<dbReference type="OMA" id="YGPLAWY"/>
<dbReference type="GeneID" id="63688039"/>
<dbReference type="HOGENOM" id="CLU_069444_0_0_1"/>
<feature type="region of interest" description="Disordered" evidence="1">
    <location>
        <begin position="231"/>
        <end position="265"/>
    </location>
</feature>
<evidence type="ECO:0008006" key="4">
    <source>
        <dbReference type="Google" id="ProtNLM"/>
    </source>
</evidence>
<proteinExistence type="predicted"/>
<feature type="region of interest" description="Disordered" evidence="1">
    <location>
        <begin position="28"/>
        <end position="61"/>
    </location>
</feature>
<dbReference type="SUPFAM" id="SSF54197">
    <property type="entry name" value="HIT-like"/>
    <property type="match status" value="1"/>
</dbReference>